<dbReference type="Proteomes" id="UP000177925">
    <property type="component" value="Unassembled WGS sequence"/>
</dbReference>
<reference evidence="3 4" key="1">
    <citation type="journal article" date="2016" name="Nat. Commun.">
        <title>Thousands of microbial genomes shed light on interconnected biogeochemical processes in an aquifer system.</title>
        <authorList>
            <person name="Anantharaman K."/>
            <person name="Brown C.T."/>
            <person name="Hug L.A."/>
            <person name="Sharon I."/>
            <person name="Castelle C.J."/>
            <person name="Probst A.J."/>
            <person name="Thomas B.C."/>
            <person name="Singh A."/>
            <person name="Wilkins M.J."/>
            <person name="Karaoz U."/>
            <person name="Brodie E.L."/>
            <person name="Williams K.H."/>
            <person name="Hubbard S.S."/>
            <person name="Banfield J.F."/>
        </authorList>
    </citation>
    <scope>NUCLEOTIDE SEQUENCE [LARGE SCALE GENOMIC DNA]</scope>
</reference>
<dbReference type="Pfam" id="PF14341">
    <property type="entry name" value="PilX_N"/>
    <property type="match status" value="1"/>
</dbReference>
<dbReference type="STRING" id="1817758.A2150_06720"/>
<dbReference type="EMBL" id="MFSS01000060">
    <property type="protein sequence ID" value="OGI43331.1"/>
    <property type="molecule type" value="Genomic_DNA"/>
</dbReference>
<protein>
    <recommendedName>
        <fullName evidence="2">Type 4 fimbrial biogenesis protein PilX N-terminal domain-containing protein</fullName>
    </recommendedName>
</protein>
<dbReference type="InterPro" id="IPR025746">
    <property type="entry name" value="PilX_N_dom"/>
</dbReference>
<comment type="caution">
    <text evidence="3">The sequence shown here is derived from an EMBL/GenBank/DDBJ whole genome shotgun (WGS) entry which is preliminary data.</text>
</comment>
<evidence type="ECO:0000256" key="1">
    <source>
        <dbReference type="SAM" id="MobiDB-lite"/>
    </source>
</evidence>
<name>A0A1F6TDW7_9PROT</name>
<sequence length="138" mass="14183">MALVIALVVLFILTILGVSALVSTALEGLMAGNVQEQNRAFQAAETGIDAALARADAYVAVRGQEVPGSATAIGGYNASASYTSTYQGQTDPPRSSKASSTEKVKVNRFKTESVGVTANNGAKATLTRGMYQIGPAAQ</sequence>
<evidence type="ECO:0000313" key="4">
    <source>
        <dbReference type="Proteomes" id="UP000177925"/>
    </source>
</evidence>
<feature type="domain" description="Type 4 fimbrial biogenesis protein PilX N-terminal" evidence="2">
    <location>
        <begin position="1"/>
        <end position="48"/>
    </location>
</feature>
<organism evidence="3 4">
    <name type="scientific">Candidatus Muproteobacteria bacterium RBG_16_64_11</name>
    <dbReference type="NCBI Taxonomy" id="1817758"/>
    <lineage>
        <taxon>Bacteria</taxon>
        <taxon>Pseudomonadati</taxon>
        <taxon>Pseudomonadota</taxon>
        <taxon>Candidatus Muproteobacteria</taxon>
    </lineage>
</organism>
<feature type="compositionally biased region" description="Polar residues" evidence="1">
    <location>
        <begin position="83"/>
        <end position="99"/>
    </location>
</feature>
<gene>
    <name evidence="3" type="ORF">A2150_06720</name>
</gene>
<evidence type="ECO:0000259" key="2">
    <source>
        <dbReference type="Pfam" id="PF14341"/>
    </source>
</evidence>
<proteinExistence type="predicted"/>
<evidence type="ECO:0000313" key="3">
    <source>
        <dbReference type="EMBL" id="OGI43331.1"/>
    </source>
</evidence>
<accession>A0A1F6TDW7</accession>
<dbReference type="AlphaFoldDB" id="A0A1F6TDW7"/>
<feature type="region of interest" description="Disordered" evidence="1">
    <location>
        <begin position="83"/>
        <end position="103"/>
    </location>
</feature>